<feature type="modified residue" description="4-aspartylphosphate" evidence="2">
    <location>
        <position position="55"/>
    </location>
</feature>
<dbReference type="EMBL" id="FNYD01000013">
    <property type="protein sequence ID" value="SEK04081.1"/>
    <property type="molecule type" value="Genomic_DNA"/>
</dbReference>
<evidence type="ECO:0000313" key="5">
    <source>
        <dbReference type="EMBL" id="SEK04081.1"/>
    </source>
</evidence>
<feature type="compositionally biased region" description="Basic and acidic residues" evidence="3">
    <location>
        <begin position="131"/>
        <end position="147"/>
    </location>
</feature>
<dbReference type="GO" id="GO:0000160">
    <property type="term" value="P:phosphorelay signal transduction system"/>
    <property type="evidence" value="ECO:0007669"/>
    <property type="project" value="InterPro"/>
</dbReference>
<dbReference type="Gene3D" id="3.40.50.2300">
    <property type="match status" value="1"/>
</dbReference>
<name>A0A1H7DQJ8_9RHOB</name>
<dbReference type="PANTHER" id="PTHR44591:SF3">
    <property type="entry name" value="RESPONSE REGULATORY DOMAIN-CONTAINING PROTEIN"/>
    <property type="match status" value="1"/>
</dbReference>
<gene>
    <name evidence="5" type="ORF">SAMN05444007_1135</name>
</gene>
<dbReference type="Proteomes" id="UP000199379">
    <property type="component" value="Unassembled WGS sequence"/>
</dbReference>
<evidence type="ECO:0000256" key="1">
    <source>
        <dbReference type="ARBA" id="ARBA00022553"/>
    </source>
</evidence>
<dbReference type="PROSITE" id="PS50110">
    <property type="entry name" value="RESPONSE_REGULATORY"/>
    <property type="match status" value="1"/>
</dbReference>
<organism evidence="5 6">
    <name type="scientific">Cribrihabitans marinus</name>
    <dbReference type="NCBI Taxonomy" id="1227549"/>
    <lineage>
        <taxon>Bacteria</taxon>
        <taxon>Pseudomonadati</taxon>
        <taxon>Pseudomonadota</taxon>
        <taxon>Alphaproteobacteria</taxon>
        <taxon>Rhodobacterales</taxon>
        <taxon>Paracoccaceae</taxon>
        <taxon>Cribrihabitans</taxon>
    </lineage>
</organism>
<feature type="region of interest" description="Disordered" evidence="3">
    <location>
        <begin position="127"/>
        <end position="147"/>
    </location>
</feature>
<evidence type="ECO:0000256" key="3">
    <source>
        <dbReference type="SAM" id="MobiDB-lite"/>
    </source>
</evidence>
<dbReference type="InterPro" id="IPR050595">
    <property type="entry name" value="Bact_response_regulator"/>
</dbReference>
<keyword evidence="1 2" id="KW-0597">Phosphoprotein</keyword>
<reference evidence="5 6" key="1">
    <citation type="submission" date="2016-10" db="EMBL/GenBank/DDBJ databases">
        <authorList>
            <person name="de Groot N.N."/>
        </authorList>
    </citation>
    <scope>NUCLEOTIDE SEQUENCE [LARGE SCALE GENOMIC DNA]</scope>
    <source>
        <strain evidence="5 6">DSM 29340</strain>
    </source>
</reference>
<keyword evidence="6" id="KW-1185">Reference proteome</keyword>
<dbReference type="InterPro" id="IPR011006">
    <property type="entry name" value="CheY-like_superfamily"/>
</dbReference>
<evidence type="ECO:0000259" key="4">
    <source>
        <dbReference type="PROSITE" id="PS50110"/>
    </source>
</evidence>
<dbReference type="SUPFAM" id="SSF52172">
    <property type="entry name" value="CheY-like"/>
    <property type="match status" value="1"/>
</dbReference>
<dbReference type="SMART" id="SM00448">
    <property type="entry name" value="REC"/>
    <property type="match status" value="1"/>
</dbReference>
<protein>
    <submittedName>
        <fullName evidence="5">Response regulator receiver domain-containing protein</fullName>
    </submittedName>
</protein>
<dbReference type="Pfam" id="PF00072">
    <property type="entry name" value="Response_reg"/>
    <property type="match status" value="1"/>
</dbReference>
<proteinExistence type="predicted"/>
<dbReference type="STRING" id="1227549.SAMN05444007_1135"/>
<dbReference type="PANTHER" id="PTHR44591">
    <property type="entry name" value="STRESS RESPONSE REGULATOR PROTEIN 1"/>
    <property type="match status" value="1"/>
</dbReference>
<dbReference type="InterPro" id="IPR001789">
    <property type="entry name" value="Sig_transdc_resp-reg_receiver"/>
</dbReference>
<accession>A0A1H7DQJ8</accession>
<feature type="domain" description="Response regulatory" evidence="4">
    <location>
        <begin position="3"/>
        <end position="122"/>
    </location>
</feature>
<sequence>MLRVLVVDDDPGILQLLEATLRAFGGYEVQTARNADAALEVVAAQVEPFDGVFLDIQMPGCSGIVLCGRLRQMRGYADIPIIMLTAMSEQKYLNQAFALGASDYITKPFELNTLRMRFARERRNGRVHGINADRPHDGAQGDGSREDPRCLSEAFPVAGFERCVRKEAFENLVFQSSGLGRGLLNVRAVKLIRPDIFFSRLSARGFRHLMDDLALAVSIATESSGDLITHCGNGIFLCLGTGPSDLDPAALAVMLQSNARMQAAADRAGLSCRVAVGRQVPLAGLDRTNVLFGLEQAVTLVEEAEARADGWANYADWKDSAQSRGREQSRLEQRAYERMLRELMSGDERPDAP</sequence>
<evidence type="ECO:0000313" key="6">
    <source>
        <dbReference type="Proteomes" id="UP000199379"/>
    </source>
</evidence>
<dbReference type="AlphaFoldDB" id="A0A1H7DQJ8"/>
<evidence type="ECO:0000256" key="2">
    <source>
        <dbReference type="PROSITE-ProRule" id="PRU00169"/>
    </source>
</evidence>